<dbReference type="Proteomes" id="UP000644610">
    <property type="component" value="Unassembled WGS sequence"/>
</dbReference>
<accession>A0A8J3UID8</accession>
<feature type="transmembrane region" description="Helical" evidence="1">
    <location>
        <begin position="49"/>
        <end position="72"/>
    </location>
</feature>
<evidence type="ECO:0000313" key="2">
    <source>
        <dbReference type="EMBL" id="GII46288.1"/>
    </source>
</evidence>
<evidence type="ECO:0000256" key="1">
    <source>
        <dbReference type="SAM" id="Phobius"/>
    </source>
</evidence>
<name>A0A8J3UID8_9ACTN</name>
<reference evidence="2" key="1">
    <citation type="submission" date="2021-01" db="EMBL/GenBank/DDBJ databases">
        <title>Whole genome shotgun sequence of Planotetraspora silvatica NBRC 100141.</title>
        <authorList>
            <person name="Komaki H."/>
            <person name="Tamura T."/>
        </authorList>
    </citation>
    <scope>NUCLEOTIDE SEQUENCE</scope>
    <source>
        <strain evidence="2">NBRC 100141</strain>
    </source>
</reference>
<comment type="caution">
    <text evidence="2">The sequence shown here is derived from an EMBL/GenBank/DDBJ whole genome shotgun (WGS) entry which is preliminary data.</text>
</comment>
<evidence type="ECO:0008006" key="4">
    <source>
        <dbReference type="Google" id="ProtNLM"/>
    </source>
</evidence>
<keyword evidence="1" id="KW-0472">Membrane</keyword>
<proteinExistence type="predicted"/>
<gene>
    <name evidence="2" type="ORF">Psi02_27120</name>
</gene>
<feature type="transmembrane region" description="Helical" evidence="1">
    <location>
        <begin position="130"/>
        <end position="154"/>
    </location>
</feature>
<keyword evidence="1" id="KW-0812">Transmembrane</keyword>
<dbReference type="EMBL" id="BOOQ01000015">
    <property type="protein sequence ID" value="GII46288.1"/>
    <property type="molecule type" value="Genomic_DNA"/>
</dbReference>
<keyword evidence="1" id="KW-1133">Transmembrane helix</keyword>
<sequence>MPPKCPGPLCPRLAADRDKRTIPIIADVSTDSTVASAEFSRPEVRVSRAMLTAIMAWVAAFAAGAMVSGQVMHGCDFDLYRKSWTAACGPTGMWLTIGSFGWLATPLVWLVMGLFVGLAPRRLIRVRRTALQVMPGLPMAIIALWALVFVFYWLGVR</sequence>
<protein>
    <recommendedName>
        <fullName evidence="4">Transmembrane protein</fullName>
    </recommendedName>
</protein>
<evidence type="ECO:0000313" key="3">
    <source>
        <dbReference type="Proteomes" id="UP000644610"/>
    </source>
</evidence>
<dbReference type="AlphaFoldDB" id="A0A8J3UID8"/>
<keyword evidence="3" id="KW-1185">Reference proteome</keyword>
<organism evidence="2 3">
    <name type="scientific">Planotetraspora silvatica</name>
    <dbReference type="NCBI Taxonomy" id="234614"/>
    <lineage>
        <taxon>Bacteria</taxon>
        <taxon>Bacillati</taxon>
        <taxon>Actinomycetota</taxon>
        <taxon>Actinomycetes</taxon>
        <taxon>Streptosporangiales</taxon>
        <taxon>Streptosporangiaceae</taxon>
        <taxon>Planotetraspora</taxon>
    </lineage>
</organism>
<feature type="transmembrane region" description="Helical" evidence="1">
    <location>
        <begin position="92"/>
        <end position="118"/>
    </location>
</feature>